<feature type="transmembrane region" description="Helical" evidence="8">
    <location>
        <begin position="122"/>
        <end position="141"/>
    </location>
</feature>
<evidence type="ECO:0000256" key="8">
    <source>
        <dbReference type="SAM" id="Phobius"/>
    </source>
</evidence>
<sequence>MYGELTAAPKRTNGHIRFTSNVLRSLGIANDLACFVFAYLLAVAAYDLTIGYYYDARLHRTGAIILCINYFLIRMSRGGYSGFKGQGEDVGGSSLADFLLAAALTSLVILQLQMMPEFSRGIGLYFIGFSMTAIFLSRIVFRKFIWALMDKGVVGQRVAIYAESPKAAEKVASLLELERLPHLKIIGFSDDRRRTQGKEISLPYLGGFEALLQLARAGSLDQVILALPSIQQERLDHIAEALSAASIDLCVLPRETMELKPGYRIGFLGGLPVFAIWQQPIRDIDGVMKELLDRSLALLAVIVFAPLLVLTSLAIRLESRGPVLFRQKRFGFNNNEISVLKFRSMYTDRQDASGAARTQKNDPRITRVGRLIRRTSIDELPQLFNVLRGDMSLVGPRPHATMMRVGDKYYFDAVKGYTARHRVKPGITGLAQVRGLRGEIATTERALKRVEYDIYYIENWSPLLDVRILIETVLKLAWDRNAY</sequence>
<dbReference type="EMBL" id="WTYL01000002">
    <property type="protein sequence ID" value="MXP44628.1"/>
    <property type="molecule type" value="Genomic_DNA"/>
</dbReference>
<feature type="transmembrane region" description="Helical" evidence="8">
    <location>
        <begin position="21"/>
        <end position="46"/>
    </location>
</feature>
<dbReference type="GO" id="GO:0016020">
    <property type="term" value="C:membrane"/>
    <property type="evidence" value="ECO:0007669"/>
    <property type="project" value="UniProtKB-SubCell"/>
</dbReference>
<dbReference type="InterPro" id="IPR003362">
    <property type="entry name" value="Bact_transf"/>
</dbReference>
<protein>
    <submittedName>
        <fullName evidence="10">Exopolysaccharide biosynthesis polyprenyl glycosylphosphotransferase</fullName>
    </submittedName>
</protein>
<dbReference type="Gene3D" id="3.40.50.720">
    <property type="entry name" value="NAD(P)-binding Rossmann-like Domain"/>
    <property type="match status" value="1"/>
</dbReference>
<dbReference type="Pfam" id="PF02397">
    <property type="entry name" value="Bac_transf"/>
    <property type="match status" value="1"/>
</dbReference>
<evidence type="ECO:0000256" key="4">
    <source>
        <dbReference type="ARBA" id="ARBA00022692"/>
    </source>
</evidence>
<dbReference type="Proteomes" id="UP000431922">
    <property type="component" value="Unassembled WGS sequence"/>
</dbReference>
<dbReference type="PANTHER" id="PTHR30576">
    <property type="entry name" value="COLANIC BIOSYNTHESIS UDP-GLUCOSE LIPID CARRIER TRANSFERASE"/>
    <property type="match status" value="1"/>
</dbReference>
<keyword evidence="7" id="KW-0270">Exopolysaccharide synthesis</keyword>
<feature type="domain" description="Bacterial sugar transferase" evidence="9">
    <location>
        <begin position="289"/>
        <end position="476"/>
    </location>
</feature>
<evidence type="ECO:0000256" key="2">
    <source>
        <dbReference type="ARBA" id="ARBA00006464"/>
    </source>
</evidence>
<gene>
    <name evidence="10" type="ORF">GRI65_09190</name>
</gene>
<dbReference type="AlphaFoldDB" id="A0A845B2R9"/>
<evidence type="ECO:0000313" key="11">
    <source>
        <dbReference type="Proteomes" id="UP000431922"/>
    </source>
</evidence>
<evidence type="ECO:0000256" key="3">
    <source>
        <dbReference type="ARBA" id="ARBA00022679"/>
    </source>
</evidence>
<dbReference type="InterPro" id="IPR017475">
    <property type="entry name" value="EPS_sugar_tfrase"/>
</dbReference>
<keyword evidence="6 8" id="KW-0472">Membrane</keyword>
<keyword evidence="4 8" id="KW-0812">Transmembrane</keyword>
<comment type="similarity">
    <text evidence="2">Belongs to the bacterial sugar transferase family.</text>
</comment>
<dbReference type="PANTHER" id="PTHR30576:SF0">
    <property type="entry name" value="UNDECAPRENYL-PHOSPHATE N-ACETYLGALACTOSAMINYL 1-PHOSPHATE TRANSFERASE-RELATED"/>
    <property type="match status" value="1"/>
</dbReference>
<dbReference type="GO" id="GO:0016780">
    <property type="term" value="F:phosphotransferase activity, for other substituted phosphate groups"/>
    <property type="evidence" value="ECO:0007669"/>
    <property type="project" value="TreeGrafter"/>
</dbReference>
<keyword evidence="3 10" id="KW-0808">Transferase</keyword>
<evidence type="ECO:0000256" key="5">
    <source>
        <dbReference type="ARBA" id="ARBA00022989"/>
    </source>
</evidence>
<keyword evidence="11" id="KW-1185">Reference proteome</keyword>
<reference evidence="10 11" key="1">
    <citation type="submission" date="2019-12" db="EMBL/GenBank/DDBJ databases">
        <title>Genomic-based taxomic classification of the family Erythrobacteraceae.</title>
        <authorList>
            <person name="Xu L."/>
        </authorList>
    </citation>
    <scope>NUCLEOTIDE SEQUENCE [LARGE SCALE GENOMIC DNA]</scope>
    <source>
        <strain evidence="10 11">KCTC 42453</strain>
    </source>
</reference>
<proteinExistence type="inferred from homology"/>
<comment type="subcellular location">
    <subcellularLocation>
        <location evidence="1">Membrane</location>
        <topology evidence="1">Multi-pass membrane protein</topology>
    </subcellularLocation>
</comment>
<keyword evidence="5 8" id="KW-1133">Transmembrane helix</keyword>
<dbReference type="RefSeq" id="WP_160756200.1">
    <property type="nucleotide sequence ID" value="NZ_WTYL01000002.1"/>
</dbReference>
<evidence type="ECO:0000259" key="9">
    <source>
        <dbReference type="Pfam" id="PF02397"/>
    </source>
</evidence>
<feature type="transmembrane region" description="Helical" evidence="8">
    <location>
        <begin position="297"/>
        <end position="317"/>
    </location>
</feature>
<feature type="transmembrane region" description="Helical" evidence="8">
    <location>
        <begin position="95"/>
        <end position="116"/>
    </location>
</feature>
<dbReference type="OrthoDB" id="9808602at2"/>
<dbReference type="Pfam" id="PF13727">
    <property type="entry name" value="CoA_binding_3"/>
    <property type="match status" value="1"/>
</dbReference>
<feature type="transmembrane region" description="Helical" evidence="8">
    <location>
        <begin position="58"/>
        <end position="75"/>
    </location>
</feature>
<dbReference type="GO" id="GO:0000271">
    <property type="term" value="P:polysaccharide biosynthetic process"/>
    <property type="evidence" value="ECO:0007669"/>
    <property type="project" value="UniProtKB-KW"/>
</dbReference>
<comment type="caution">
    <text evidence="10">The sequence shown here is derived from an EMBL/GenBank/DDBJ whole genome shotgun (WGS) entry which is preliminary data.</text>
</comment>
<dbReference type="NCBIfam" id="TIGR03025">
    <property type="entry name" value="EPS_sugtrans"/>
    <property type="match status" value="1"/>
</dbReference>
<evidence type="ECO:0000313" key="10">
    <source>
        <dbReference type="EMBL" id="MXP44628.1"/>
    </source>
</evidence>
<accession>A0A845B2R9</accession>
<evidence type="ECO:0000256" key="7">
    <source>
        <dbReference type="ARBA" id="ARBA00023169"/>
    </source>
</evidence>
<name>A0A845B2R9_9SPHN</name>
<evidence type="ECO:0000256" key="1">
    <source>
        <dbReference type="ARBA" id="ARBA00004141"/>
    </source>
</evidence>
<evidence type="ECO:0000256" key="6">
    <source>
        <dbReference type="ARBA" id="ARBA00023136"/>
    </source>
</evidence>
<organism evidence="10 11">
    <name type="scientific">Allopontixanthobacter sediminis</name>
    <dbReference type="NCBI Taxonomy" id="1689985"/>
    <lineage>
        <taxon>Bacteria</taxon>
        <taxon>Pseudomonadati</taxon>
        <taxon>Pseudomonadota</taxon>
        <taxon>Alphaproteobacteria</taxon>
        <taxon>Sphingomonadales</taxon>
        <taxon>Erythrobacteraceae</taxon>
        <taxon>Allopontixanthobacter</taxon>
    </lineage>
</organism>